<reference evidence="4" key="2">
    <citation type="submission" date="2022-04" db="EMBL/GenBank/DDBJ databases">
        <title>Sequencing and genomic assembly of Halococcus dombrowskii.</title>
        <authorList>
            <person name="Lim S.W."/>
            <person name="MacLea K.S."/>
        </authorList>
    </citation>
    <scope>NUCLEOTIDE SEQUENCE</scope>
    <source>
        <strain evidence="4">H4</strain>
    </source>
</reference>
<dbReference type="Gene3D" id="1.10.12.10">
    <property type="entry name" value="Lyase 2-enoyl-coa Hydratase, Chain A, domain 2"/>
    <property type="match status" value="1"/>
</dbReference>
<gene>
    <name evidence="3" type="ORF">GCM10008985_02110</name>
    <name evidence="4" type="ORF">MUK72_10495</name>
</gene>
<evidence type="ECO:0000313" key="4">
    <source>
        <dbReference type="EMBL" id="UOO94393.1"/>
    </source>
</evidence>
<dbReference type="PANTHER" id="PTHR43459:SF1">
    <property type="entry name" value="EG:BACN32G11.4 PROTEIN"/>
    <property type="match status" value="1"/>
</dbReference>
<dbReference type="Pfam" id="PF00378">
    <property type="entry name" value="ECH_1"/>
    <property type="match status" value="1"/>
</dbReference>
<dbReference type="InterPro" id="IPR001753">
    <property type="entry name" value="Enoyl-CoA_hydra/iso"/>
</dbReference>
<dbReference type="Proteomes" id="UP001500962">
    <property type="component" value="Unassembled WGS sequence"/>
</dbReference>
<evidence type="ECO:0000256" key="1">
    <source>
        <dbReference type="RuleBase" id="RU003707"/>
    </source>
</evidence>
<reference evidence="3" key="3">
    <citation type="submission" date="2023-12" db="EMBL/GenBank/DDBJ databases">
        <authorList>
            <person name="Sun Q."/>
            <person name="Inoue M."/>
        </authorList>
    </citation>
    <scope>NUCLEOTIDE SEQUENCE</scope>
    <source>
        <strain evidence="3">JCM 12289</strain>
    </source>
</reference>
<reference evidence="3" key="1">
    <citation type="journal article" date="2014" name="Int. J. Syst. Evol. Microbiol.">
        <title>Complete genome sequence of Corynebacterium casei LMG S-19264T (=DSM 44701T), isolated from a smear-ripened cheese.</title>
        <authorList>
            <consortium name="US DOE Joint Genome Institute (JGI-PGF)"/>
            <person name="Walter F."/>
            <person name="Albersmeier A."/>
            <person name="Kalinowski J."/>
            <person name="Ruckert C."/>
        </authorList>
    </citation>
    <scope>NUCLEOTIDE SEQUENCE</scope>
    <source>
        <strain evidence="3">JCM 12289</strain>
    </source>
</reference>
<dbReference type="InterPro" id="IPR014748">
    <property type="entry name" value="Enoyl-CoA_hydra_C"/>
</dbReference>
<organism evidence="3 6">
    <name type="scientific">Halococcus dombrowskii</name>
    <dbReference type="NCBI Taxonomy" id="179637"/>
    <lineage>
        <taxon>Archaea</taxon>
        <taxon>Methanobacteriati</taxon>
        <taxon>Methanobacteriota</taxon>
        <taxon>Stenosarchaea group</taxon>
        <taxon>Halobacteria</taxon>
        <taxon>Halobacteriales</taxon>
        <taxon>Halococcaceae</taxon>
        <taxon>Halococcus</taxon>
    </lineage>
</organism>
<dbReference type="EMBL" id="BAAADN010000002">
    <property type="protein sequence ID" value="GAA0450158.1"/>
    <property type="molecule type" value="Genomic_DNA"/>
</dbReference>
<evidence type="ECO:0000313" key="5">
    <source>
        <dbReference type="Proteomes" id="UP000830542"/>
    </source>
</evidence>
<dbReference type="GeneID" id="71762281"/>
<proteinExistence type="inferred from homology"/>
<dbReference type="InterPro" id="IPR018376">
    <property type="entry name" value="Enoyl-CoA_hyd/isom_CS"/>
</dbReference>
<dbReference type="EMBL" id="CP095005">
    <property type="protein sequence ID" value="UOO94393.1"/>
    <property type="molecule type" value="Genomic_DNA"/>
</dbReference>
<evidence type="ECO:0000313" key="6">
    <source>
        <dbReference type="Proteomes" id="UP001500962"/>
    </source>
</evidence>
<dbReference type="InterPro" id="IPR029045">
    <property type="entry name" value="ClpP/crotonase-like_dom_sf"/>
</dbReference>
<dbReference type="RefSeq" id="WP_244700044.1">
    <property type="nucleotide sequence ID" value="NZ_BAAADN010000002.1"/>
</dbReference>
<sequence length="265" mass="28038">MSDDEAVLVAVEDGVATLTLNRPSVRNALTEEISSGIIDALAELEGSDARCLVVEGAGGAFSAGGDVNAMAERLAGDVALDEAVRHISQETSRAVKRVAEFDLPVVAKIDGIAFGAGANLAIACDVLLASAESRISFGFRQVGLAVDSGTSYLLPRIVGENTAQELVMTGELVEAERAEELGLFNHVYPDAEFDERADEFVEQIATGPTVALRTSKRLVRQGFESSLDQAMENEAAAQAAVFESDDHREGAESFMAGEEPDFEGR</sequence>
<feature type="region of interest" description="Disordered" evidence="2">
    <location>
        <begin position="244"/>
        <end position="265"/>
    </location>
</feature>
<name>A0AAV3SDE8_HALDO</name>
<dbReference type="Gene3D" id="3.90.226.10">
    <property type="entry name" value="2-enoyl-CoA Hydratase, Chain A, domain 1"/>
    <property type="match status" value="1"/>
</dbReference>
<accession>A0AAV3SDE8</accession>
<dbReference type="GO" id="GO:0003824">
    <property type="term" value="F:catalytic activity"/>
    <property type="evidence" value="ECO:0007669"/>
    <property type="project" value="InterPro"/>
</dbReference>
<dbReference type="PROSITE" id="PS00166">
    <property type="entry name" value="ENOYL_COA_HYDRATASE"/>
    <property type="match status" value="1"/>
</dbReference>
<comment type="similarity">
    <text evidence="1">Belongs to the enoyl-CoA hydratase/isomerase family.</text>
</comment>
<protein>
    <submittedName>
        <fullName evidence="3">Enoyl-CoA hydratase-related protein</fullName>
    </submittedName>
</protein>
<dbReference type="AlphaFoldDB" id="A0AAV3SDE8"/>
<dbReference type="KEGG" id="hdo:MUK72_10495"/>
<dbReference type="CDD" id="cd06558">
    <property type="entry name" value="crotonase-like"/>
    <property type="match status" value="1"/>
</dbReference>
<evidence type="ECO:0000256" key="2">
    <source>
        <dbReference type="SAM" id="MobiDB-lite"/>
    </source>
</evidence>
<keyword evidence="5" id="KW-1185">Reference proteome</keyword>
<dbReference type="PANTHER" id="PTHR43459">
    <property type="entry name" value="ENOYL-COA HYDRATASE"/>
    <property type="match status" value="1"/>
</dbReference>
<dbReference type="Proteomes" id="UP000830542">
    <property type="component" value="Chromosome"/>
</dbReference>
<dbReference type="SUPFAM" id="SSF52096">
    <property type="entry name" value="ClpP/crotonase"/>
    <property type="match status" value="1"/>
</dbReference>
<evidence type="ECO:0000313" key="3">
    <source>
        <dbReference type="EMBL" id="GAA0450158.1"/>
    </source>
</evidence>